<sequence>MSTTAYTATIGCCHPMPMPNPTSTWKPIQTADGMDGLSSVSKPPPIDHGQRPLARLDGTNALDGLEPYQQVVDEDEETSTQTKLVECTGLDGSDAKHARRHCGVVLRPALHGNKGQDEDAEQDEQRNHSAVKDFAQLYDGPDGLL</sequence>
<dbReference type="Proteomes" id="UP000076744">
    <property type="component" value="Unassembled WGS sequence"/>
</dbReference>
<feature type="region of interest" description="Disordered" evidence="1">
    <location>
        <begin position="21"/>
        <end position="49"/>
    </location>
</feature>
<feature type="region of interest" description="Disordered" evidence="1">
    <location>
        <begin position="108"/>
        <end position="145"/>
    </location>
</feature>
<accession>A0A162LEV5</accession>
<dbReference type="GeneID" id="30019216"/>
<organism evidence="2 3">
    <name type="scientific">Cordyceps fumosorosea (strain ARSEF 2679)</name>
    <name type="common">Isaria fumosorosea</name>
    <dbReference type="NCBI Taxonomy" id="1081104"/>
    <lineage>
        <taxon>Eukaryota</taxon>
        <taxon>Fungi</taxon>
        <taxon>Dikarya</taxon>
        <taxon>Ascomycota</taxon>
        <taxon>Pezizomycotina</taxon>
        <taxon>Sordariomycetes</taxon>
        <taxon>Hypocreomycetidae</taxon>
        <taxon>Hypocreales</taxon>
        <taxon>Cordycipitaceae</taxon>
        <taxon>Cordyceps</taxon>
    </lineage>
</organism>
<evidence type="ECO:0000256" key="1">
    <source>
        <dbReference type="SAM" id="MobiDB-lite"/>
    </source>
</evidence>
<evidence type="ECO:0000313" key="3">
    <source>
        <dbReference type="Proteomes" id="UP000076744"/>
    </source>
</evidence>
<comment type="caution">
    <text evidence="2">The sequence shown here is derived from an EMBL/GenBank/DDBJ whole genome shotgun (WGS) entry which is preliminary data.</text>
</comment>
<proteinExistence type="predicted"/>
<protein>
    <submittedName>
        <fullName evidence="2">Uncharacterized protein</fullName>
    </submittedName>
</protein>
<dbReference type="RefSeq" id="XP_018706258.1">
    <property type="nucleotide sequence ID" value="XM_018846530.1"/>
</dbReference>
<evidence type="ECO:0000313" key="2">
    <source>
        <dbReference type="EMBL" id="OAA69654.1"/>
    </source>
</evidence>
<dbReference type="EMBL" id="AZHB01000005">
    <property type="protein sequence ID" value="OAA69654.1"/>
    <property type="molecule type" value="Genomic_DNA"/>
</dbReference>
<keyword evidence="3" id="KW-1185">Reference proteome</keyword>
<name>A0A162LEV5_CORFA</name>
<gene>
    <name evidence="2" type="ORF">ISF_02924</name>
</gene>
<dbReference type="AlphaFoldDB" id="A0A162LEV5"/>
<reference evidence="2 3" key="1">
    <citation type="journal article" date="2016" name="Genome Biol. Evol.">
        <title>Divergent and convergent evolution of fungal pathogenicity.</title>
        <authorList>
            <person name="Shang Y."/>
            <person name="Xiao G."/>
            <person name="Zheng P."/>
            <person name="Cen K."/>
            <person name="Zhan S."/>
            <person name="Wang C."/>
        </authorList>
    </citation>
    <scope>NUCLEOTIDE SEQUENCE [LARGE SCALE GENOMIC DNA]</scope>
    <source>
        <strain evidence="2 3">ARSEF 2679</strain>
    </source>
</reference>